<gene>
    <name evidence="2" type="ORF">E5988_14565</name>
</gene>
<evidence type="ECO:0000259" key="1">
    <source>
        <dbReference type="Pfam" id="PF09361"/>
    </source>
</evidence>
<feature type="domain" description="Phasin" evidence="1">
    <location>
        <begin position="48"/>
        <end position="147"/>
    </location>
</feature>
<sequence>MSVDMPCTAKEPTMIDAISAMTEKTRALFAEANDHARTQFEKGSKAFEDMHVFQRDNVDAVVESSKIAAKGLEQMGQDAAAYVKSSYEQATGAVRSLGSVTSPADFFKLQNEFARTSFDAFMAHASRSTESALKLAGEVAQPVSNRMALAVEKVKAAA</sequence>
<protein>
    <submittedName>
        <fullName evidence="2">Phasin family protein</fullName>
    </submittedName>
</protein>
<dbReference type="Pfam" id="PF09361">
    <property type="entry name" value="Phasin_2"/>
    <property type="match status" value="1"/>
</dbReference>
<dbReference type="Proteomes" id="UP000308038">
    <property type="component" value="Unassembled WGS sequence"/>
</dbReference>
<dbReference type="EMBL" id="SSTI01000011">
    <property type="protein sequence ID" value="THG38525.1"/>
    <property type="molecule type" value="Genomic_DNA"/>
</dbReference>
<evidence type="ECO:0000313" key="3">
    <source>
        <dbReference type="Proteomes" id="UP000308038"/>
    </source>
</evidence>
<proteinExistence type="predicted"/>
<reference evidence="2 3" key="1">
    <citation type="submission" date="2019-04" db="EMBL/GenBank/DDBJ databases">
        <title>Microbes associate with the intestines of laboratory mice.</title>
        <authorList>
            <person name="Navarre W."/>
            <person name="Wong E."/>
            <person name="Huang K.C."/>
            <person name="Tropini C."/>
            <person name="Ng K."/>
            <person name="Yu B."/>
        </authorList>
    </citation>
    <scope>NUCLEOTIDE SEQUENCE [LARGE SCALE GENOMIC DNA]</scope>
    <source>
        <strain evidence="2 3">NM83_B4-11</strain>
    </source>
</reference>
<comment type="caution">
    <text evidence="2">The sequence shown here is derived from an EMBL/GenBank/DDBJ whole genome shotgun (WGS) entry which is preliminary data.</text>
</comment>
<accession>A0ABY2QEG3</accession>
<organism evidence="2 3">
    <name type="scientific">Sphingomonas olei</name>
    <dbReference type="NCBI Taxonomy" id="1886787"/>
    <lineage>
        <taxon>Bacteria</taxon>
        <taxon>Pseudomonadati</taxon>
        <taxon>Pseudomonadota</taxon>
        <taxon>Alphaproteobacteria</taxon>
        <taxon>Sphingomonadales</taxon>
        <taxon>Sphingomonadaceae</taxon>
        <taxon>Sphingomonas</taxon>
    </lineage>
</organism>
<keyword evidence="3" id="KW-1185">Reference proteome</keyword>
<dbReference type="InterPro" id="IPR018968">
    <property type="entry name" value="Phasin"/>
</dbReference>
<evidence type="ECO:0000313" key="2">
    <source>
        <dbReference type="EMBL" id="THG38525.1"/>
    </source>
</evidence>
<name>A0ABY2QEG3_9SPHN</name>